<dbReference type="Gene3D" id="3.90.550.10">
    <property type="entry name" value="Spore Coat Polysaccharide Biosynthesis Protein SpsA, Chain A"/>
    <property type="match status" value="1"/>
</dbReference>
<dbReference type="RefSeq" id="WP_249513790.1">
    <property type="nucleotide sequence ID" value="NZ_CP093366.1"/>
</dbReference>
<dbReference type="Pfam" id="PF01501">
    <property type="entry name" value="Glyco_transf_8"/>
    <property type="match status" value="1"/>
</dbReference>
<gene>
    <name evidence="1" type="ORF">MOO45_04655</name>
</gene>
<evidence type="ECO:0000313" key="1">
    <source>
        <dbReference type="EMBL" id="UQS81519.1"/>
    </source>
</evidence>
<dbReference type="InterPro" id="IPR029044">
    <property type="entry name" value="Nucleotide-diphossugar_trans"/>
</dbReference>
<evidence type="ECO:0000313" key="2">
    <source>
        <dbReference type="Proteomes" id="UP000831495"/>
    </source>
</evidence>
<sequence>MSINILYCGDDQMFHGILLSLLSITKHTKTACNFYLVTASLTNKKRKFQAFSDEHVDFLTNVLHQKNPQHTLTKIDLTAIFNKYPPIANLNTMFTPYSMLRLYIDLVPQIPSRLLYLDADVICHHDFTDFYNQSLTDTELVGVLDYYGRWFFHYHWQKFDYLNSGMLLLNMNYIRQTGLFAKCRTYCRRHKLIMPDQSAINKFAHTKRLTQSKFNEQHGVTTETVFQHFSTNWKLWPVIHTVTVKPWEVDKVFQLDLTADDQDVFLEYLTLI</sequence>
<accession>A0ABY4P7L8</accession>
<dbReference type="InterPro" id="IPR002495">
    <property type="entry name" value="Glyco_trans_8"/>
</dbReference>
<organism evidence="1 2">
    <name type="scientific">Bombilactobacillus folatiphilus</name>
    <dbReference type="NCBI Taxonomy" id="2923362"/>
    <lineage>
        <taxon>Bacteria</taxon>
        <taxon>Bacillati</taxon>
        <taxon>Bacillota</taxon>
        <taxon>Bacilli</taxon>
        <taxon>Lactobacillales</taxon>
        <taxon>Lactobacillaceae</taxon>
        <taxon>Bombilactobacillus</taxon>
    </lineage>
</organism>
<dbReference type="SUPFAM" id="SSF53448">
    <property type="entry name" value="Nucleotide-diphospho-sugar transferases"/>
    <property type="match status" value="1"/>
</dbReference>
<name>A0ABY4P7L8_9LACO</name>
<keyword evidence="2" id="KW-1185">Reference proteome</keyword>
<proteinExistence type="predicted"/>
<dbReference type="Proteomes" id="UP000831495">
    <property type="component" value="Chromosome"/>
</dbReference>
<reference evidence="1" key="1">
    <citation type="journal article" date="2022" name="Int. J. Syst. Evol. Microbiol.">
        <title>Apilactobacillus apisilvae sp. nov., Nicolia spurrieriana gen. nov. sp. nov., Bombilactobacillus folatiphilus sp. nov. and Bombilactobacillus thymidiniphilus sp. nov., four new lactic acid bacterial isolates from stingless bees Tetragonula carbonaria and Austroplebeia australis.</title>
        <authorList>
            <person name="Oliphant S.A."/>
            <person name="Watson-Haigh N.S."/>
            <person name="Sumby K.M."/>
            <person name="Gardner J."/>
            <person name="Groom S."/>
            <person name="Jiranek V."/>
        </authorList>
    </citation>
    <scope>NUCLEOTIDE SEQUENCE</scope>
    <source>
        <strain evidence="1">SG4_D2</strain>
    </source>
</reference>
<protein>
    <submittedName>
        <fullName evidence="1">Glycosyltransferase family 8 protein</fullName>
    </submittedName>
</protein>
<dbReference type="EMBL" id="CP093366">
    <property type="protein sequence ID" value="UQS81519.1"/>
    <property type="molecule type" value="Genomic_DNA"/>
</dbReference>